<dbReference type="GO" id="GO:0008270">
    <property type="term" value="F:zinc ion binding"/>
    <property type="evidence" value="ECO:0007669"/>
    <property type="project" value="InterPro"/>
</dbReference>
<protein>
    <recommendedName>
        <fullName evidence="5">Zn(2)-C6 fungal-type domain-containing protein</fullName>
    </recommendedName>
</protein>
<name>A0A9N9LK36_9HELO</name>
<evidence type="ECO:0008006" key="5">
    <source>
        <dbReference type="Google" id="ProtNLM"/>
    </source>
</evidence>
<keyword evidence="4" id="KW-1185">Reference proteome</keyword>
<evidence type="ECO:0000256" key="1">
    <source>
        <dbReference type="ARBA" id="ARBA00023242"/>
    </source>
</evidence>
<keyword evidence="1" id="KW-0539">Nucleus</keyword>
<proteinExistence type="predicted"/>
<evidence type="ECO:0000313" key="4">
    <source>
        <dbReference type="Proteomes" id="UP000701801"/>
    </source>
</evidence>
<dbReference type="GO" id="GO:0000981">
    <property type="term" value="F:DNA-binding transcription factor activity, RNA polymerase II-specific"/>
    <property type="evidence" value="ECO:0007669"/>
    <property type="project" value="InterPro"/>
</dbReference>
<dbReference type="EMBL" id="CAJVRM010000088">
    <property type="protein sequence ID" value="CAG8974036.1"/>
    <property type="molecule type" value="Genomic_DNA"/>
</dbReference>
<dbReference type="AlphaFoldDB" id="A0A9N9LK36"/>
<gene>
    <name evidence="3" type="ORF">HYALB_00010908</name>
</gene>
<reference evidence="3" key="1">
    <citation type="submission" date="2021-07" db="EMBL/GenBank/DDBJ databases">
        <authorList>
            <person name="Durling M."/>
        </authorList>
    </citation>
    <scope>NUCLEOTIDE SEQUENCE</scope>
</reference>
<evidence type="ECO:0000256" key="2">
    <source>
        <dbReference type="SAM" id="MobiDB-lite"/>
    </source>
</evidence>
<evidence type="ECO:0000313" key="3">
    <source>
        <dbReference type="EMBL" id="CAG8974036.1"/>
    </source>
</evidence>
<comment type="caution">
    <text evidence="3">The sequence shown here is derived from an EMBL/GenBank/DDBJ whole genome shotgun (WGS) entry which is preliminary data.</text>
</comment>
<dbReference type="OrthoDB" id="5422841at2759"/>
<dbReference type="CDD" id="cd00067">
    <property type="entry name" value="GAL4"/>
    <property type="match status" value="1"/>
</dbReference>
<dbReference type="Proteomes" id="UP000701801">
    <property type="component" value="Unassembled WGS sequence"/>
</dbReference>
<feature type="compositionally biased region" description="Polar residues" evidence="2">
    <location>
        <begin position="17"/>
        <end position="26"/>
    </location>
</feature>
<feature type="region of interest" description="Disordered" evidence="2">
    <location>
        <begin position="1"/>
        <end position="36"/>
    </location>
</feature>
<organism evidence="3 4">
    <name type="scientific">Hymenoscyphus albidus</name>
    <dbReference type="NCBI Taxonomy" id="595503"/>
    <lineage>
        <taxon>Eukaryota</taxon>
        <taxon>Fungi</taxon>
        <taxon>Dikarya</taxon>
        <taxon>Ascomycota</taxon>
        <taxon>Pezizomycotina</taxon>
        <taxon>Leotiomycetes</taxon>
        <taxon>Helotiales</taxon>
        <taxon>Helotiaceae</taxon>
        <taxon>Hymenoscyphus</taxon>
    </lineage>
</organism>
<sequence length="486" mass="53571">MDSPIVENAGLKRKRSPLSNDENSASGRPVPPGMSTGNVTQINYLVKARAEKLGLIEGDAETFRDVLGMIDEYEGVLQRHESLAANLGAKLVGPLLLKSFEKLFNEPIKIIQTSLALEQSISWLDIVTFARTNISDFKPVEDIPGIRTYRVWIKGGQIEISEDDYRLIMSGAPERMIPTQPIAEDESAELGTLNILEARLGVLIKKADVVASKARQLNYHLKGRKAAVMTRKQAEQPNSMIPENNQDARPFSPQHGPVNMMSPKSAHIEPTTKMQQQLLEQFLAGDRRQSAPPQARAKPSRATAEPLVGQVNYNENPLHDARRLSQPAALSDDGAENQYRVLMAAKIDKLAKGDAIFPPCDRCRRLGFDCAKHLTACSACTKKHAKCSWKEIREGELEHLPQFQSGNIQQLQGYGSVENGGGVSVVEGHLDSGLRDNMHMGSAMPHASIENRMDHFEQGQFFDRRMGRDHATLTQMASAAAAAGNR</sequence>
<dbReference type="InterPro" id="IPR001138">
    <property type="entry name" value="Zn2Cys6_DnaBD"/>
</dbReference>
<accession>A0A9N9LK36</accession>